<gene>
    <name evidence="1" type="ORF">H9876_00695</name>
</gene>
<reference evidence="1" key="2">
    <citation type="submission" date="2021-04" db="EMBL/GenBank/DDBJ databases">
        <authorList>
            <person name="Gilroy R."/>
        </authorList>
    </citation>
    <scope>NUCLEOTIDE SEQUENCE</scope>
    <source>
        <strain evidence="1">ChiHejej3B27-2180</strain>
    </source>
</reference>
<dbReference type="AlphaFoldDB" id="A0A9D1QM58"/>
<name>A0A9D1QM58_9LACO</name>
<protein>
    <submittedName>
        <fullName evidence="1">Uncharacterized protein</fullName>
    </submittedName>
</protein>
<proteinExistence type="predicted"/>
<evidence type="ECO:0000313" key="2">
    <source>
        <dbReference type="Proteomes" id="UP000886878"/>
    </source>
</evidence>
<dbReference type="EMBL" id="DXGK01000017">
    <property type="protein sequence ID" value="HIW69890.1"/>
    <property type="molecule type" value="Genomic_DNA"/>
</dbReference>
<sequence length="209" mass="23851">MKLWQSIRIQTMRQDDDVMVAVAGIDTGLSVGALHELAPFSKYHDGAELKAAAKGKVFEKAVQNYLADHPDYKHEAEDMVNGLSILGSLADLEVYAIDKGKDDYAYISFWVYLMGHFTVTRHFDDGFYYAMIKEDRQVLIPLSPRAITEVNGVLIRDPQQLQVEIQQRYLQGFKLYAIGMVRREVFQILNQLSYSPDGKVSLNNQQRPF</sequence>
<dbReference type="Proteomes" id="UP000886878">
    <property type="component" value="Unassembled WGS sequence"/>
</dbReference>
<evidence type="ECO:0000313" key="1">
    <source>
        <dbReference type="EMBL" id="HIW69890.1"/>
    </source>
</evidence>
<accession>A0A9D1QM58</accession>
<organism evidence="1 2">
    <name type="scientific">Candidatus Limosilactobacillus merdipullorum</name>
    <dbReference type="NCBI Taxonomy" id="2838653"/>
    <lineage>
        <taxon>Bacteria</taxon>
        <taxon>Bacillati</taxon>
        <taxon>Bacillota</taxon>
        <taxon>Bacilli</taxon>
        <taxon>Lactobacillales</taxon>
        <taxon>Lactobacillaceae</taxon>
        <taxon>Limosilactobacillus</taxon>
    </lineage>
</organism>
<comment type="caution">
    <text evidence="1">The sequence shown here is derived from an EMBL/GenBank/DDBJ whole genome shotgun (WGS) entry which is preliminary data.</text>
</comment>
<reference evidence="1" key="1">
    <citation type="journal article" date="2021" name="PeerJ">
        <title>Extensive microbial diversity within the chicken gut microbiome revealed by metagenomics and culture.</title>
        <authorList>
            <person name="Gilroy R."/>
            <person name="Ravi A."/>
            <person name="Getino M."/>
            <person name="Pursley I."/>
            <person name="Horton D.L."/>
            <person name="Alikhan N.F."/>
            <person name="Baker D."/>
            <person name="Gharbi K."/>
            <person name="Hall N."/>
            <person name="Watson M."/>
            <person name="Adriaenssens E.M."/>
            <person name="Foster-Nyarko E."/>
            <person name="Jarju S."/>
            <person name="Secka A."/>
            <person name="Antonio M."/>
            <person name="Oren A."/>
            <person name="Chaudhuri R.R."/>
            <person name="La Ragione R."/>
            <person name="Hildebrand F."/>
            <person name="Pallen M.J."/>
        </authorList>
    </citation>
    <scope>NUCLEOTIDE SEQUENCE</scope>
    <source>
        <strain evidence="1">ChiHejej3B27-2180</strain>
    </source>
</reference>